<evidence type="ECO:0000259" key="9">
    <source>
        <dbReference type="Pfam" id="PF01618"/>
    </source>
</evidence>
<keyword evidence="5 8" id="KW-0472">Membrane</keyword>
<feature type="transmembrane region" description="Helical" evidence="8">
    <location>
        <begin position="222"/>
        <end position="246"/>
    </location>
</feature>
<dbReference type="InterPro" id="IPR050790">
    <property type="entry name" value="ExbB/TolQ_transport"/>
</dbReference>
<feature type="region of interest" description="Disordered" evidence="7">
    <location>
        <begin position="1"/>
        <end position="42"/>
    </location>
</feature>
<dbReference type="PANTHER" id="PTHR30625:SF11">
    <property type="entry name" value="MOTA_TOLQ_EXBB PROTON CHANNEL DOMAIN-CONTAINING PROTEIN"/>
    <property type="match status" value="1"/>
</dbReference>
<dbReference type="Pfam" id="PF01618">
    <property type="entry name" value="MotA_ExbB"/>
    <property type="match status" value="1"/>
</dbReference>
<evidence type="ECO:0000256" key="5">
    <source>
        <dbReference type="ARBA" id="ARBA00023136"/>
    </source>
</evidence>
<evidence type="ECO:0000256" key="7">
    <source>
        <dbReference type="SAM" id="MobiDB-lite"/>
    </source>
</evidence>
<comment type="caution">
    <text evidence="10">The sequence shown here is derived from an EMBL/GenBank/DDBJ whole genome shotgun (WGS) entry which is preliminary data.</text>
</comment>
<dbReference type="GO" id="GO:0005886">
    <property type="term" value="C:plasma membrane"/>
    <property type="evidence" value="ECO:0007669"/>
    <property type="project" value="UniProtKB-SubCell"/>
</dbReference>
<keyword evidence="6" id="KW-0813">Transport</keyword>
<accession>A0A4R4ALS4</accession>
<comment type="similarity">
    <text evidence="6">Belongs to the exbB/tolQ family.</text>
</comment>
<evidence type="ECO:0000256" key="3">
    <source>
        <dbReference type="ARBA" id="ARBA00022692"/>
    </source>
</evidence>
<sequence length="308" mass="32738">MTPPATTATEQPTPITEAPDASLEAAATTPAPDIEPTAATDAATAVDPTALVDPSPWAGLIGMAQERLSVFTEVGGPVLASLAVLSVVAAAIILVKLWQFARLRIDARAPVDEALLLWHQRDVHGALRKLEERPQPVSRVVHLALVGLRHPKLDLTLLREEIARVASLQLEQLRSHLRALEIIAALSPLLGLLGTVLGMIEAFRQLEQAGAQVDPSILSGGIWQALLTTAAGLTLAIPVVIAHSWLERRVERCGHRMEDAVTRVFTRDLAGAEDEAAIPEQTAARAPVDPAPETGAAALITPRVEYAS</sequence>
<keyword evidence="4 8" id="KW-1133">Transmembrane helix</keyword>
<keyword evidence="6" id="KW-0653">Protein transport</keyword>
<keyword evidence="3 8" id="KW-0812">Transmembrane</keyword>
<evidence type="ECO:0000313" key="11">
    <source>
        <dbReference type="Proteomes" id="UP000295247"/>
    </source>
</evidence>
<protein>
    <submittedName>
        <fullName evidence="10">Biopolymer transport protein ExbB</fullName>
    </submittedName>
</protein>
<evidence type="ECO:0000256" key="6">
    <source>
        <dbReference type="RuleBase" id="RU004057"/>
    </source>
</evidence>
<feature type="transmembrane region" description="Helical" evidence="8">
    <location>
        <begin position="78"/>
        <end position="98"/>
    </location>
</feature>
<dbReference type="Proteomes" id="UP000295247">
    <property type="component" value="Unassembled WGS sequence"/>
</dbReference>
<evidence type="ECO:0000256" key="2">
    <source>
        <dbReference type="ARBA" id="ARBA00022475"/>
    </source>
</evidence>
<comment type="subcellular location">
    <subcellularLocation>
        <location evidence="1">Cell membrane</location>
        <topology evidence="1">Multi-pass membrane protein</topology>
    </subcellularLocation>
    <subcellularLocation>
        <location evidence="6">Membrane</location>
        <topology evidence="6">Multi-pass membrane protein</topology>
    </subcellularLocation>
</comment>
<dbReference type="EMBL" id="SMDC01000001">
    <property type="protein sequence ID" value="TCW40114.1"/>
    <property type="molecule type" value="Genomic_DNA"/>
</dbReference>
<evidence type="ECO:0000313" key="10">
    <source>
        <dbReference type="EMBL" id="TCW40114.1"/>
    </source>
</evidence>
<evidence type="ECO:0000256" key="4">
    <source>
        <dbReference type="ARBA" id="ARBA00022989"/>
    </source>
</evidence>
<dbReference type="GO" id="GO:0017038">
    <property type="term" value="P:protein import"/>
    <property type="evidence" value="ECO:0007669"/>
    <property type="project" value="TreeGrafter"/>
</dbReference>
<evidence type="ECO:0000256" key="8">
    <source>
        <dbReference type="SAM" id="Phobius"/>
    </source>
</evidence>
<keyword evidence="2" id="KW-1003">Cell membrane</keyword>
<dbReference type="InterPro" id="IPR002898">
    <property type="entry name" value="MotA_ExbB_proton_chnl"/>
</dbReference>
<evidence type="ECO:0000256" key="1">
    <source>
        <dbReference type="ARBA" id="ARBA00004651"/>
    </source>
</evidence>
<feature type="domain" description="MotA/TolQ/ExbB proton channel" evidence="9">
    <location>
        <begin position="151"/>
        <end position="258"/>
    </location>
</feature>
<proteinExistence type="inferred from homology"/>
<organism evidence="10 11">
    <name type="scientific">Marichromatium gracile</name>
    <name type="common">Chromatium gracile</name>
    <dbReference type="NCBI Taxonomy" id="1048"/>
    <lineage>
        <taxon>Bacteria</taxon>
        <taxon>Pseudomonadati</taxon>
        <taxon>Pseudomonadota</taxon>
        <taxon>Gammaproteobacteria</taxon>
        <taxon>Chromatiales</taxon>
        <taxon>Chromatiaceae</taxon>
        <taxon>Marichromatium</taxon>
    </lineage>
</organism>
<dbReference type="AlphaFoldDB" id="A0A4R4ALS4"/>
<feature type="transmembrane region" description="Helical" evidence="8">
    <location>
        <begin position="182"/>
        <end position="202"/>
    </location>
</feature>
<reference evidence="10 11" key="1">
    <citation type="submission" date="2019-03" db="EMBL/GenBank/DDBJ databases">
        <title>Genomic Encyclopedia of Type Strains, Phase IV (KMG-IV): sequencing the most valuable type-strain genomes for metagenomic binning, comparative biology and taxonomic classification.</title>
        <authorList>
            <person name="Goeker M."/>
        </authorList>
    </citation>
    <scope>NUCLEOTIDE SEQUENCE [LARGE SCALE GENOMIC DNA]</scope>
    <source>
        <strain evidence="10 11">DSM 203</strain>
    </source>
</reference>
<gene>
    <name evidence="10" type="ORF">EDC29_101531</name>
</gene>
<name>A0A4R4ALS4_MARGR</name>
<dbReference type="PANTHER" id="PTHR30625">
    <property type="entry name" value="PROTEIN TOLQ"/>
    <property type="match status" value="1"/>
</dbReference>